<name>A0A318R4D4_PROMR</name>
<gene>
    <name evidence="1" type="ORF">DNJ73_02055</name>
</gene>
<evidence type="ECO:0000313" key="1">
    <source>
        <dbReference type="EMBL" id="PYE02562.1"/>
    </source>
</evidence>
<organism evidence="1 2">
    <name type="scientific">Prochlorococcus marinus XMU1408</name>
    <dbReference type="NCBI Taxonomy" id="2213228"/>
    <lineage>
        <taxon>Bacteria</taxon>
        <taxon>Bacillati</taxon>
        <taxon>Cyanobacteriota</taxon>
        <taxon>Cyanophyceae</taxon>
        <taxon>Synechococcales</taxon>
        <taxon>Prochlorococcaceae</taxon>
        <taxon>Prochlorococcus</taxon>
    </lineage>
</organism>
<dbReference type="EMBL" id="QJUE01000002">
    <property type="protein sequence ID" value="PYE02562.1"/>
    <property type="molecule type" value="Genomic_DNA"/>
</dbReference>
<reference evidence="1 2" key="1">
    <citation type="journal article" date="2018" name="Appl. Environ. Microbiol.">
        <title>Genome rearrangement shapes Prochlorococcus ecological adaptation.</title>
        <authorList>
            <person name="Yan W."/>
            <person name="Wei S."/>
            <person name="Wang Q."/>
            <person name="Xiao X."/>
            <person name="Zeng Q."/>
            <person name="Jiao N."/>
            <person name="Zhang R."/>
        </authorList>
    </citation>
    <scope>NUCLEOTIDE SEQUENCE [LARGE SCALE GENOMIC DNA]</scope>
    <source>
        <strain evidence="1 2">XMU1408</strain>
    </source>
</reference>
<dbReference type="RefSeq" id="WP_158466060.1">
    <property type="nucleotide sequence ID" value="NZ_QJUE01000002.1"/>
</dbReference>
<evidence type="ECO:0000313" key="2">
    <source>
        <dbReference type="Proteomes" id="UP000247807"/>
    </source>
</evidence>
<evidence type="ECO:0008006" key="3">
    <source>
        <dbReference type="Google" id="ProtNLM"/>
    </source>
</evidence>
<dbReference type="AlphaFoldDB" id="A0A318R4D4"/>
<accession>A0A318R4D4</accession>
<dbReference type="Proteomes" id="UP000247807">
    <property type="component" value="Unassembled WGS sequence"/>
</dbReference>
<proteinExistence type="predicted"/>
<dbReference type="OrthoDB" id="418184at2"/>
<protein>
    <recommendedName>
        <fullName evidence="3">DUF3102 domain-containing protein</fullName>
    </recommendedName>
</protein>
<sequence>MISQPSLDPSSINFDLPDPEQDDLSNIDFIERLENAWSICEQFDLQTEIWRGRILRVVRDREKRGGNGRGKGFLQWLREMEISKSKAYSLIQLADSSDNLVEDGILEESSVNNFSKRAFIETAQAEPEIQHMISEAANEGKDITRRQVKSLTDEFMAATSSLLPDEIREKTQSNLLPAKFVAPLVRELSKLSPIQQEEICETLRENPEIDSVKDMTNTAKWIGKSVDASLALRAFQNKNLNLDKATQEALRLDSLGLLSDAFGQAKTIENSILKFHSAWKRLEGLQERLWLESGSSTPYLRELLDILQTLTGSTIRVSLGELSGGKKLRLQLVEEDSQRLDPPSIDLNN</sequence>
<comment type="caution">
    <text evidence="1">The sequence shown here is derived from an EMBL/GenBank/DDBJ whole genome shotgun (WGS) entry which is preliminary data.</text>
</comment>